<dbReference type="PANTHER" id="PTHR42988:SF2">
    <property type="entry name" value="CYCLIC NUCLEOTIDE PHOSPHODIESTERASE CBUA0032-RELATED"/>
    <property type="match status" value="1"/>
</dbReference>
<evidence type="ECO:0000256" key="3">
    <source>
        <dbReference type="ARBA" id="ARBA00023004"/>
    </source>
</evidence>
<dbReference type="Pfam" id="PF00149">
    <property type="entry name" value="Metallophos"/>
    <property type="match status" value="1"/>
</dbReference>
<dbReference type="GO" id="GO:0046872">
    <property type="term" value="F:metal ion binding"/>
    <property type="evidence" value="ECO:0007669"/>
    <property type="project" value="UniProtKB-KW"/>
</dbReference>
<dbReference type="InterPro" id="IPR050884">
    <property type="entry name" value="CNP_phosphodiesterase-III"/>
</dbReference>
<dbReference type="InterPro" id="IPR042281">
    <property type="entry name" value="GpdQ_beta-strand"/>
</dbReference>
<dbReference type="CDD" id="cd07402">
    <property type="entry name" value="MPP_GpdQ"/>
    <property type="match status" value="1"/>
</dbReference>
<evidence type="ECO:0000313" key="6">
    <source>
        <dbReference type="EMBL" id="NEV67865.1"/>
    </source>
</evidence>
<organism evidence="6">
    <name type="scientific">Lyngbya confervoides BDU141951</name>
    <dbReference type="NCBI Taxonomy" id="1574623"/>
    <lineage>
        <taxon>Bacteria</taxon>
        <taxon>Bacillati</taxon>
        <taxon>Cyanobacteriota</taxon>
        <taxon>Cyanophyceae</taxon>
        <taxon>Oscillatoriophycideae</taxon>
        <taxon>Oscillatoriales</taxon>
        <taxon>Microcoleaceae</taxon>
        <taxon>Lyngbya</taxon>
    </lineage>
</organism>
<proteinExistence type="inferred from homology"/>
<dbReference type="GO" id="GO:0004112">
    <property type="term" value="F:cyclic-nucleotide phosphodiesterase activity"/>
    <property type="evidence" value="ECO:0007669"/>
    <property type="project" value="InterPro"/>
</dbReference>
<name>A0A0C1UQC8_9CYAN</name>
<dbReference type="PANTHER" id="PTHR42988">
    <property type="entry name" value="PHOSPHOHYDROLASE"/>
    <property type="match status" value="1"/>
</dbReference>
<keyword evidence="3" id="KW-0408">Iron</keyword>
<gene>
    <name evidence="6" type="ORF">QQ91_012135</name>
</gene>
<comment type="caution">
    <text evidence="6">The sequence shown here is derived from an EMBL/GenBank/DDBJ whole genome shotgun (WGS) entry which is preliminary data.</text>
</comment>
<dbReference type="InterPro" id="IPR004843">
    <property type="entry name" value="Calcineurin-like_PHP"/>
</dbReference>
<dbReference type="InterPro" id="IPR026575">
    <property type="entry name" value="GpdQ/CpdA-like"/>
</dbReference>
<dbReference type="InterPro" id="IPR042283">
    <property type="entry name" value="GpdQ_catalytic"/>
</dbReference>
<reference evidence="6" key="1">
    <citation type="submission" date="2014-11" db="EMBL/GenBank/DDBJ databases">
        <authorList>
            <person name="Malar M.C."/>
            <person name="Sen D."/>
            <person name="Tripathy S."/>
        </authorList>
    </citation>
    <scope>NUCLEOTIDE SEQUENCE</scope>
    <source>
        <strain evidence="6">BDU141951</strain>
    </source>
</reference>
<reference evidence="6" key="2">
    <citation type="journal article" date="2015" name="Genome Announc.">
        <title>Draft Genome Sequence of Filamentous Marine Cyanobacterium Lyngbya confervoides Strain BDU141951.</title>
        <authorList>
            <person name="Chandrababunaidu M.M."/>
            <person name="Sen D."/>
            <person name="Tripathy S."/>
        </authorList>
    </citation>
    <scope>NUCLEOTIDE SEQUENCE</scope>
    <source>
        <strain evidence="6">BDU141951</strain>
    </source>
</reference>
<dbReference type="Gene3D" id="3.60.21.40">
    <property type="entry name" value="GpdQ, catalytic alpha/beta sandwich domain"/>
    <property type="match status" value="1"/>
</dbReference>
<keyword evidence="1" id="KW-0479">Metal-binding</keyword>
<dbReference type="Gene3D" id="3.30.750.180">
    <property type="entry name" value="GpdQ, beta-strand dimerisation domain"/>
    <property type="match status" value="1"/>
</dbReference>
<evidence type="ECO:0000256" key="1">
    <source>
        <dbReference type="ARBA" id="ARBA00022723"/>
    </source>
</evidence>
<protein>
    <submittedName>
        <fullName evidence="6">Phosphodiesterase</fullName>
    </submittedName>
</protein>
<evidence type="ECO:0000256" key="4">
    <source>
        <dbReference type="ARBA" id="ARBA00025742"/>
    </source>
</evidence>
<keyword evidence="2" id="KW-0378">Hydrolase</keyword>
<dbReference type="AlphaFoldDB" id="A0A0C1UQC8"/>
<accession>A0A0C1UQC8</accession>
<dbReference type="SUPFAM" id="SSF56300">
    <property type="entry name" value="Metallo-dependent phosphatases"/>
    <property type="match status" value="1"/>
</dbReference>
<comment type="similarity">
    <text evidence="4">Belongs to the cyclic nucleotide phosphodiesterase class-III family.</text>
</comment>
<dbReference type="EMBL" id="JTHE02000003">
    <property type="protein sequence ID" value="NEV67865.1"/>
    <property type="molecule type" value="Genomic_DNA"/>
</dbReference>
<sequence>MIIVQVSDLHVQPAGQRAYGIVDTNRYLQAAVQQINRLSPQPDLVVATGDLVDEGSVEEYEQLQALLAPLKAPLYLVMGNHDDRAAFRQVFPNLSYVPAEGFVQYVVEDWPLRLIVLDTLVEGEGYGNIDRDRLTWLRDRLAEAPDRPTVIFMHHPPFESGLYGMDRLRCRGDVALAQLIQQYPNVQRVACGHLHRSIQTLWAGTLCTVAPSTAHQVALKLAADAPPTMVMEPPGLHLHLWHEGTGLITHTAFIGDFDAYSYKTKEKVNLYESA</sequence>
<dbReference type="InterPro" id="IPR029052">
    <property type="entry name" value="Metallo-depent_PP-like"/>
</dbReference>
<feature type="domain" description="Calcineurin-like phosphoesterase" evidence="5">
    <location>
        <begin position="2"/>
        <end position="196"/>
    </location>
</feature>
<evidence type="ECO:0000259" key="5">
    <source>
        <dbReference type="Pfam" id="PF00149"/>
    </source>
</evidence>
<evidence type="ECO:0000256" key="2">
    <source>
        <dbReference type="ARBA" id="ARBA00022801"/>
    </source>
</evidence>
<reference evidence="6" key="3">
    <citation type="submission" date="2020-02" db="EMBL/GenBank/DDBJ databases">
        <authorList>
            <person name="Sarangi A.N."/>
            <person name="Ghosh S."/>
            <person name="Mukherjee M."/>
            <person name="Tripathy S."/>
        </authorList>
    </citation>
    <scope>NUCLEOTIDE SEQUENCE</scope>
    <source>
        <strain evidence="6">BDU141951</strain>
    </source>
</reference>